<name>A0A2P5YN01_GOSBA</name>
<protein>
    <submittedName>
        <fullName evidence="1">Uncharacterized protein</fullName>
    </submittedName>
</protein>
<reference evidence="1 2" key="1">
    <citation type="submission" date="2015-01" db="EMBL/GenBank/DDBJ databases">
        <title>Genome of allotetraploid Gossypium barbadense reveals genomic plasticity and fiber elongation in cotton evolution.</title>
        <authorList>
            <person name="Chen X."/>
            <person name="Liu X."/>
            <person name="Zhao B."/>
            <person name="Zheng H."/>
            <person name="Hu Y."/>
            <person name="Lu G."/>
            <person name="Yang C."/>
            <person name="Chen J."/>
            <person name="Shan C."/>
            <person name="Zhang L."/>
            <person name="Zhou Y."/>
            <person name="Wang L."/>
            <person name="Guo W."/>
            <person name="Bai Y."/>
            <person name="Ruan J."/>
            <person name="Shangguan X."/>
            <person name="Mao Y."/>
            <person name="Jiang J."/>
            <person name="Zhu Y."/>
            <person name="Lei J."/>
            <person name="Kang H."/>
            <person name="Chen S."/>
            <person name="He X."/>
            <person name="Wang R."/>
            <person name="Wang Y."/>
            <person name="Chen J."/>
            <person name="Wang L."/>
            <person name="Yu S."/>
            <person name="Wang B."/>
            <person name="Wei J."/>
            <person name="Song S."/>
            <person name="Lu X."/>
            <person name="Gao Z."/>
            <person name="Gu W."/>
            <person name="Deng X."/>
            <person name="Ma D."/>
            <person name="Wang S."/>
            <person name="Liang W."/>
            <person name="Fang L."/>
            <person name="Cai C."/>
            <person name="Zhu X."/>
            <person name="Zhou B."/>
            <person name="Zhang Y."/>
            <person name="Chen Z."/>
            <person name="Xu S."/>
            <person name="Zhu R."/>
            <person name="Wang S."/>
            <person name="Zhang T."/>
            <person name="Zhao G."/>
        </authorList>
    </citation>
    <scope>NUCLEOTIDE SEQUENCE [LARGE SCALE GENOMIC DNA]</scope>
    <source>
        <strain evidence="2">cv. Xinhai21</strain>
        <tissue evidence="1">Leaf</tissue>
    </source>
</reference>
<evidence type="ECO:0000313" key="1">
    <source>
        <dbReference type="EMBL" id="PPS16975.1"/>
    </source>
</evidence>
<dbReference type="AlphaFoldDB" id="A0A2P5YN01"/>
<dbReference type="Proteomes" id="UP000239757">
    <property type="component" value="Unassembled WGS sequence"/>
</dbReference>
<proteinExistence type="predicted"/>
<sequence>MKLLTQCNENSFEVEKKLVDNCILQEQLQIKCSENEELHSKEIKSNVQLSEENSVLYFQNKKSTEEASYATELTSLKNVLEKEVTKERKNWKIRGFVEKIILEA</sequence>
<gene>
    <name evidence="1" type="ORF">GOBAR_AA03600</name>
</gene>
<accession>A0A2P5YN01</accession>
<organism evidence="1 2">
    <name type="scientific">Gossypium barbadense</name>
    <name type="common">Sea Island cotton</name>
    <name type="synonym">Hibiscus barbadensis</name>
    <dbReference type="NCBI Taxonomy" id="3634"/>
    <lineage>
        <taxon>Eukaryota</taxon>
        <taxon>Viridiplantae</taxon>
        <taxon>Streptophyta</taxon>
        <taxon>Embryophyta</taxon>
        <taxon>Tracheophyta</taxon>
        <taxon>Spermatophyta</taxon>
        <taxon>Magnoliopsida</taxon>
        <taxon>eudicotyledons</taxon>
        <taxon>Gunneridae</taxon>
        <taxon>Pentapetalae</taxon>
        <taxon>rosids</taxon>
        <taxon>malvids</taxon>
        <taxon>Malvales</taxon>
        <taxon>Malvaceae</taxon>
        <taxon>Malvoideae</taxon>
        <taxon>Gossypium</taxon>
    </lineage>
</organism>
<dbReference type="EMBL" id="KZ662979">
    <property type="protein sequence ID" value="PPS16975.1"/>
    <property type="molecule type" value="Genomic_DNA"/>
</dbReference>
<evidence type="ECO:0000313" key="2">
    <source>
        <dbReference type="Proteomes" id="UP000239757"/>
    </source>
</evidence>